<gene>
    <name evidence="2" type="ORF">G3I74_01465</name>
</gene>
<comment type="caution">
    <text evidence="2">The sequence shown here is derived from an EMBL/GenBank/DDBJ whole genome shotgun (WGS) entry which is preliminary data.</text>
</comment>
<feature type="domain" description="WCX" evidence="1">
    <location>
        <begin position="2"/>
        <end position="40"/>
    </location>
</feature>
<dbReference type="Proteomes" id="UP000484885">
    <property type="component" value="Unassembled WGS sequence"/>
</dbReference>
<dbReference type="Pfam" id="PF25583">
    <property type="entry name" value="WCX"/>
    <property type="match status" value="1"/>
</dbReference>
<evidence type="ECO:0000259" key="1">
    <source>
        <dbReference type="Pfam" id="PF25583"/>
    </source>
</evidence>
<sequence length="47" mass="5821">MRAKVLHSQQLEWWLMGFGEKVEVIRPVALRRRLARQFETLYRRYSD</sequence>
<dbReference type="InterPro" id="IPR057727">
    <property type="entry name" value="WCX_dom"/>
</dbReference>
<evidence type="ECO:0000313" key="3">
    <source>
        <dbReference type="Proteomes" id="UP000484885"/>
    </source>
</evidence>
<dbReference type="AlphaFoldDB" id="A0A845US54"/>
<accession>A0A845US54</accession>
<keyword evidence="3" id="KW-1185">Reference proteome</keyword>
<organism evidence="2 3">
    <name type="scientific">Wenzhouxiangella limi</name>
    <dbReference type="NCBI Taxonomy" id="2707351"/>
    <lineage>
        <taxon>Bacteria</taxon>
        <taxon>Pseudomonadati</taxon>
        <taxon>Pseudomonadota</taxon>
        <taxon>Gammaproteobacteria</taxon>
        <taxon>Chromatiales</taxon>
        <taxon>Wenzhouxiangellaceae</taxon>
        <taxon>Wenzhouxiangella</taxon>
    </lineage>
</organism>
<reference evidence="2 3" key="1">
    <citation type="submission" date="2020-02" db="EMBL/GenBank/DDBJ databases">
        <authorList>
            <person name="Zhang X.-Y."/>
        </authorList>
    </citation>
    <scope>NUCLEOTIDE SEQUENCE [LARGE SCALE GENOMIC DNA]</scope>
    <source>
        <strain evidence="2 3">C33</strain>
    </source>
</reference>
<name>A0A845US54_9GAMM</name>
<protein>
    <submittedName>
        <fullName evidence="2">WYL domain-containing protein</fullName>
    </submittedName>
</protein>
<dbReference type="EMBL" id="JAAGSC010000030">
    <property type="protein sequence ID" value="NDY94397.1"/>
    <property type="molecule type" value="Genomic_DNA"/>
</dbReference>
<evidence type="ECO:0000313" key="2">
    <source>
        <dbReference type="EMBL" id="NDY94397.1"/>
    </source>
</evidence>
<proteinExistence type="predicted"/>